<dbReference type="InterPro" id="IPR036236">
    <property type="entry name" value="Znf_C2H2_sf"/>
</dbReference>
<dbReference type="GO" id="GO:0000977">
    <property type="term" value="F:RNA polymerase II transcription regulatory region sequence-specific DNA binding"/>
    <property type="evidence" value="ECO:0007669"/>
    <property type="project" value="TreeGrafter"/>
</dbReference>
<feature type="compositionally biased region" description="Basic and acidic residues" evidence="9">
    <location>
        <begin position="48"/>
        <end position="83"/>
    </location>
</feature>
<evidence type="ECO:0000256" key="2">
    <source>
        <dbReference type="ARBA" id="ARBA00022723"/>
    </source>
</evidence>
<keyword evidence="12" id="KW-1185">Reference proteome</keyword>
<evidence type="ECO:0000256" key="7">
    <source>
        <dbReference type="ARBA" id="ARBA00023242"/>
    </source>
</evidence>
<dbReference type="PROSITE" id="PS00028">
    <property type="entry name" value="ZINC_FINGER_C2H2_1"/>
    <property type="match status" value="2"/>
</dbReference>
<comment type="subcellular location">
    <subcellularLocation>
        <location evidence="1">Nucleus</location>
    </subcellularLocation>
</comment>
<evidence type="ECO:0000256" key="9">
    <source>
        <dbReference type="SAM" id="MobiDB-lite"/>
    </source>
</evidence>
<dbReference type="GO" id="GO:0000981">
    <property type="term" value="F:DNA-binding transcription factor activity, RNA polymerase II-specific"/>
    <property type="evidence" value="ECO:0007669"/>
    <property type="project" value="TreeGrafter"/>
</dbReference>
<proteinExistence type="predicted"/>
<evidence type="ECO:0000259" key="10">
    <source>
        <dbReference type="PROSITE" id="PS50157"/>
    </source>
</evidence>
<feature type="domain" description="C2H2-type" evidence="10">
    <location>
        <begin position="225"/>
        <end position="252"/>
    </location>
</feature>
<dbReference type="PROSITE" id="PS50157">
    <property type="entry name" value="ZINC_FINGER_C2H2_2"/>
    <property type="match status" value="2"/>
</dbReference>
<keyword evidence="7" id="KW-0539">Nucleus</keyword>
<dbReference type="PANTHER" id="PTHR14196">
    <property type="entry name" value="ODD-SKIPPED - RELATED"/>
    <property type="match status" value="1"/>
</dbReference>
<dbReference type="FunFam" id="3.30.160.60:FF:000275">
    <property type="entry name" value="zinc finger protein 90 homolog"/>
    <property type="match status" value="1"/>
</dbReference>
<dbReference type="GeneTree" id="ENSGT01020000230976"/>
<evidence type="ECO:0000313" key="11">
    <source>
        <dbReference type="Ensembl" id="ENSOSIP00000016289.1"/>
    </source>
</evidence>
<evidence type="ECO:0000256" key="6">
    <source>
        <dbReference type="ARBA" id="ARBA00023125"/>
    </source>
</evidence>
<keyword evidence="3" id="KW-0677">Repeat</keyword>
<accession>A0A8C7XPI6</accession>
<reference evidence="11" key="2">
    <citation type="submission" date="2025-09" db="UniProtKB">
        <authorList>
            <consortium name="Ensembl"/>
        </authorList>
    </citation>
    <scope>IDENTIFICATION</scope>
</reference>
<feature type="compositionally biased region" description="Basic residues" evidence="9">
    <location>
        <begin position="178"/>
        <end position="190"/>
    </location>
</feature>
<name>A0A8C7XPI6_9TELE</name>
<keyword evidence="6" id="KW-0238">DNA-binding</keyword>
<dbReference type="SUPFAM" id="SSF57667">
    <property type="entry name" value="beta-beta-alpha zinc fingers"/>
    <property type="match status" value="1"/>
</dbReference>
<keyword evidence="2" id="KW-0479">Metal-binding</keyword>
<keyword evidence="4 8" id="KW-0863">Zinc-finger</keyword>
<feature type="domain" description="C2H2-type" evidence="10">
    <location>
        <begin position="253"/>
        <end position="280"/>
    </location>
</feature>
<evidence type="ECO:0000256" key="8">
    <source>
        <dbReference type="PROSITE-ProRule" id="PRU00042"/>
    </source>
</evidence>
<feature type="compositionally biased region" description="Low complexity" evidence="9">
    <location>
        <begin position="125"/>
        <end position="137"/>
    </location>
</feature>
<protein>
    <recommendedName>
        <fullName evidence="10">C2H2-type domain-containing protein</fullName>
    </recommendedName>
</protein>
<dbReference type="Ensembl" id="ENSOSIT00000017215.1">
    <property type="protein sequence ID" value="ENSOSIP00000016289.1"/>
    <property type="gene ID" value="ENSOSIG00000008979.1"/>
</dbReference>
<evidence type="ECO:0000256" key="5">
    <source>
        <dbReference type="ARBA" id="ARBA00022833"/>
    </source>
</evidence>
<dbReference type="SMART" id="SM00355">
    <property type="entry name" value="ZnF_C2H2"/>
    <property type="match status" value="2"/>
</dbReference>
<dbReference type="GO" id="GO:0005634">
    <property type="term" value="C:nucleus"/>
    <property type="evidence" value="ECO:0007669"/>
    <property type="project" value="UniProtKB-SubCell"/>
</dbReference>
<feature type="compositionally biased region" description="Basic residues" evidence="9">
    <location>
        <begin position="149"/>
        <end position="158"/>
    </location>
</feature>
<evidence type="ECO:0000313" key="12">
    <source>
        <dbReference type="Proteomes" id="UP000694383"/>
    </source>
</evidence>
<feature type="compositionally biased region" description="Polar residues" evidence="9">
    <location>
        <begin position="99"/>
        <end position="112"/>
    </location>
</feature>
<dbReference type="AlphaFoldDB" id="A0A8C7XPI6"/>
<dbReference type="InterPro" id="IPR013087">
    <property type="entry name" value="Znf_C2H2_type"/>
</dbReference>
<organism evidence="11 12">
    <name type="scientific">Oryzias sinensis</name>
    <name type="common">Chinese medaka</name>
    <dbReference type="NCBI Taxonomy" id="183150"/>
    <lineage>
        <taxon>Eukaryota</taxon>
        <taxon>Metazoa</taxon>
        <taxon>Chordata</taxon>
        <taxon>Craniata</taxon>
        <taxon>Vertebrata</taxon>
        <taxon>Euteleostomi</taxon>
        <taxon>Actinopterygii</taxon>
        <taxon>Neopterygii</taxon>
        <taxon>Teleostei</taxon>
        <taxon>Neoteleostei</taxon>
        <taxon>Acanthomorphata</taxon>
        <taxon>Ovalentaria</taxon>
        <taxon>Atherinomorphae</taxon>
        <taxon>Beloniformes</taxon>
        <taxon>Adrianichthyidae</taxon>
        <taxon>Oryziinae</taxon>
        <taxon>Oryzias</taxon>
    </lineage>
</organism>
<dbReference type="FunFam" id="3.30.160.60:FF:003782">
    <property type="match status" value="1"/>
</dbReference>
<dbReference type="Pfam" id="PF00096">
    <property type="entry name" value="zf-C2H2"/>
    <property type="match status" value="2"/>
</dbReference>
<evidence type="ECO:0000256" key="3">
    <source>
        <dbReference type="ARBA" id="ARBA00022737"/>
    </source>
</evidence>
<evidence type="ECO:0000256" key="4">
    <source>
        <dbReference type="ARBA" id="ARBA00022771"/>
    </source>
</evidence>
<evidence type="ECO:0000256" key="1">
    <source>
        <dbReference type="ARBA" id="ARBA00004123"/>
    </source>
</evidence>
<feature type="compositionally biased region" description="Polar residues" evidence="9">
    <location>
        <begin position="197"/>
        <end position="213"/>
    </location>
</feature>
<feature type="region of interest" description="Disordered" evidence="9">
    <location>
        <begin position="34"/>
        <end position="214"/>
    </location>
</feature>
<sequence>MHKVTIMYKRASTCVSAALPQHWMTGEEDLFIQQRNFRVEQEEPEPPQTKEKQEEQEPPQIREEPRELCISQDEEHLDLKQETDTLMEIPTYEEDESSEANLNNQQSFNVTDSQDEEGNQHEESQSTTDGETESTSTSDEETDPQNRDQRKRRDRRHVQSVDSFQMSAGQCDSDVRKNPKKANLGKKYKQSQKEETLSSIRSGKNSRIISNPSDYMETGSDERCYICKECGKSFCNKYLFKIHTRIHSEDKRFSCKECDKSFSHRSSLKSHMITHTGESTFFCKECKK</sequence>
<reference evidence="11" key="1">
    <citation type="submission" date="2025-08" db="UniProtKB">
        <authorList>
            <consortium name="Ensembl"/>
        </authorList>
    </citation>
    <scope>IDENTIFICATION</scope>
</reference>
<keyword evidence="5" id="KW-0862">Zinc</keyword>
<dbReference type="Gene3D" id="3.30.160.60">
    <property type="entry name" value="Classic Zinc Finger"/>
    <property type="match status" value="2"/>
</dbReference>
<dbReference type="InterPro" id="IPR050717">
    <property type="entry name" value="C2H2-ZF_Transcription_Reg"/>
</dbReference>
<dbReference type="GO" id="GO:0008270">
    <property type="term" value="F:zinc ion binding"/>
    <property type="evidence" value="ECO:0007669"/>
    <property type="project" value="UniProtKB-KW"/>
</dbReference>
<dbReference type="Proteomes" id="UP000694383">
    <property type="component" value="Unplaced"/>
</dbReference>
<dbReference type="PANTHER" id="PTHR14196:SF12">
    <property type="entry name" value="ZINC FINGER PROTEIN 208-LIKE"/>
    <property type="match status" value="1"/>
</dbReference>
<feature type="compositionally biased region" description="Polar residues" evidence="9">
    <location>
        <begin position="160"/>
        <end position="170"/>
    </location>
</feature>